<feature type="transmembrane region" description="Helical" evidence="7">
    <location>
        <begin position="267"/>
        <end position="285"/>
    </location>
</feature>
<reference evidence="9 10" key="1">
    <citation type="submission" date="2016-06" db="EMBL/GenBank/DDBJ databases">
        <title>Genome sequence of halotolerant plant growth promoting strain of Halomonas elongata HEK1 isolated from salterns of Rann of Kutch, Gujarat, India.</title>
        <authorList>
            <person name="Gaba S."/>
            <person name="Singh R.N."/>
            <person name="Abrol S."/>
            <person name="Kaushik R."/>
            <person name="Saxena A.K."/>
        </authorList>
    </citation>
    <scope>NUCLEOTIDE SEQUENCE [LARGE SCALE GENOMIC DNA]</scope>
    <source>
        <strain evidence="9 10">HEK1</strain>
    </source>
</reference>
<comment type="caution">
    <text evidence="9">The sequence shown here is derived from an EMBL/GenBank/DDBJ whole genome shotgun (WGS) entry which is preliminary data.</text>
</comment>
<dbReference type="EMBL" id="MAJD01000002">
    <property type="protein sequence ID" value="OBX33783.1"/>
    <property type="molecule type" value="Genomic_DNA"/>
</dbReference>
<feature type="transmembrane region" description="Helical" evidence="7">
    <location>
        <begin position="185"/>
        <end position="207"/>
    </location>
</feature>
<feature type="region of interest" description="Disordered" evidence="6">
    <location>
        <begin position="295"/>
        <end position="317"/>
    </location>
</feature>
<dbReference type="PANTHER" id="PTHR32322:SF2">
    <property type="entry name" value="EAMA DOMAIN-CONTAINING PROTEIN"/>
    <property type="match status" value="1"/>
</dbReference>
<keyword evidence="4 7" id="KW-1133">Transmembrane helix</keyword>
<feature type="transmembrane region" description="Helical" evidence="7">
    <location>
        <begin position="127"/>
        <end position="146"/>
    </location>
</feature>
<evidence type="ECO:0000256" key="2">
    <source>
        <dbReference type="ARBA" id="ARBA00007362"/>
    </source>
</evidence>
<comment type="similarity">
    <text evidence="2">Belongs to the EamA transporter family.</text>
</comment>
<dbReference type="PANTHER" id="PTHR32322">
    <property type="entry name" value="INNER MEMBRANE TRANSPORTER"/>
    <property type="match status" value="1"/>
</dbReference>
<keyword evidence="5 7" id="KW-0472">Membrane</keyword>
<feature type="domain" description="EamA" evidence="8">
    <location>
        <begin position="153"/>
        <end position="281"/>
    </location>
</feature>
<feature type="transmembrane region" description="Helical" evidence="7">
    <location>
        <begin position="152"/>
        <end position="173"/>
    </location>
</feature>
<feature type="transmembrane region" description="Helical" evidence="7">
    <location>
        <begin position="101"/>
        <end position="120"/>
    </location>
</feature>
<feature type="transmembrane region" description="Helical" evidence="7">
    <location>
        <begin position="69"/>
        <end position="89"/>
    </location>
</feature>
<evidence type="ECO:0000313" key="10">
    <source>
        <dbReference type="Proteomes" id="UP000092504"/>
    </source>
</evidence>
<evidence type="ECO:0000256" key="7">
    <source>
        <dbReference type="SAM" id="Phobius"/>
    </source>
</evidence>
<feature type="transmembrane region" description="Helical" evidence="7">
    <location>
        <begin position="12"/>
        <end position="29"/>
    </location>
</feature>
<dbReference type="Proteomes" id="UP000092504">
    <property type="component" value="Unassembled WGS sequence"/>
</dbReference>
<protein>
    <submittedName>
        <fullName evidence="9">EamA-like transporter family protein</fullName>
    </submittedName>
</protein>
<dbReference type="InterPro" id="IPR037185">
    <property type="entry name" value="EmrE-like"/>
</dbReference>
<evidence type="ECO:0000256" key="6">
    <source>
        <dbReference type="SAM" id="MobiDB-lite"/>
    </source>
</evidence>
<evidence type="ECO:0000256" key="3">
    <source>
        <dbReference type="ARBA" id="ARBA00022692"/>
    </source>
</evidence>
<feature type="transmembrane region" description="Helical" evidence="7">
    <location>
        <begin position="35"/>
        <end position="57"/>
    </location>
</feature>
<evidence type="ECO:0000256" key="4">
    <source>
        <dbReference type="ARBA" id="ARBA00022989"/>
    </source>
</evidence>
<evidence type="ECO:0000313" key="9">
    <source>
        <dbReference type="EMBL" id="OBX33783.1"/>
    </source>
</evidence>
<proteinExistence type="inferred from homology"/>
<comment type="subcellular location">
    <subcellularLocation>
        <location evidence="1">Membrane</location>
        <topology evidence="1">Multi-pass membrane protein</topology>
    </subcellularLocation>
</comment>
<evidence type="ECO:0000256" key="1">
    <source>
        <dbReference type="ARBA" id="ARBA00004141"/>
    </source>
</evidence>
<feature type="transmembrane region" description="Helical" evidence="7">
    <location>
        <begin position="213"/>
        <end position="230"/>
    </location>
</feature>
<dbReference type="AlphaFoldDB" id="A0A1B8NV01"/>
<dbReference type="Pfam" id="PF00892">
    <property type="entry name" value="EamA"/>
    <property type="match status" value="2"/>
</dbReference>
<dbReference type="SUPFAM" id="SSF103481">
    <property type="entry name" value="Multidrug resistance efflux transporter EmrE"/>
    <property type="match status" value="2"/>
</dbReference>
<gene>
    <name evidence="9" type="ORF">A8U91_02825</name>
</gene>
<name>A0A1B8NV01_HALEL</name>
<evidence type="ECO:0000259" key="8">
    <source>
        <dbReference type="Pfam" id="PF00892"/>
    </source>
</evidence>
<keyword evidence="3 7" id="KW-0812">Transmembrane</keyword>
<dbReference type="InterPro" id="IPR050638">
    <property type="entry name" value="AA-Vitamin_Transporters"/>
</dbReference>
<evidence type="ECO:0000256" key="5">
    <source>
        <dbReference type="ARBA" id="ARBA00023136"/>
    </source>
</evidence>
<accession>A0A1B8NV01</accession>
<sequence length="317" mass="33838">MWKRLPFRLRGYLITMTGVLLLSPDALLIKDTQAGVATFMFWRGLLLGSVLLLIATLRYRSRLPGAIRACGAAAWWCPLAFAGSAWAFVGAARLTAAGNVLVMMNLAPLVAGLIGMVVFGQRLRRQTWVVIAVCVTGACLMAAGEIGQGSPLGLAIALFVPISIAVNTTVASVQRGDRQRGVDTTVVLPLGCLAMLVPAVLLGGVQLPPPEDVPRLALLALFLPAAYFLIQTGPRYLPGAEVSLVMLLETLVGALLVWWWLDEVPPPLAFVGGGMIVAAMLTSGLRDLHRQRRKAAAGAPDERLLQEEAMREAENAD</sequence>
<feature type="domain" description="EamA" evidence="8">
    <location>
        <begin position="11"/>
        <end position="141"/>
    </location>
</feature>
<dbReference type="InterPro" id="IPR000620">
    <property type="entry name" value="EamA_dom"/>
</dbReference>
<organism evidence="9 10">
    <name type="scientific">Halomonas elongata</name>
    <dbReference type="NCBI Taxonomy" id="2746"/>
    <lineage>
        <taxon>Bacteria</taxon>
        <taxon>Pseudomonadati</taxon>
        <taxon>Pseudomonadota</taxon>
        <taxon>Gammaproteobacteria</taxon>
        <taxon>Oceanospirillales</taxon>
        <taxon>Halomonadaceae</taxon>
        <taxon>Halomonas</taxon>
    </lineage>
</organism>
<dbReference type="GO" id="GO:0016020">
    <property type="term" value="C:membrane"/>
    <property type="evidence" value="ECO:0007669"/>
    <property type="project" value="UniProtKB-SubCell"/>
</dbReference>
<dbReference type="PATRIC" id="fig|2746.7.peg.2893"/>
<feature type="compositionally biased region" description="Basic and acidic residues" evidence="6">
    <location>
        <begin position="300"/>
        <end position="317"/>
    </location>
</feature>
<feature type="transmembrane region" description="Helical" evidence="7">
    <location>
        <begin position="242"/>
        <end position="261"/>
    </location>
</feature>